<evidence type="ECO:0008006" key="5">
    <source>
        <dbReference type="Google" id="ProtNLM"/>
    </source>
</evidence>
<dbReference type="Pfam" id="PF15359">
    <property type="entry name" value="CDV3"/>
    <property type="match status" value="1"/>
</dbReference>
<dbReference type="HOGENOM" id="CLU_089760_0_0_1"/>
<dbReference type="FunCoup" id="E9H220">
    <property type="interactions" value="1049"/>
</dbReference>
<evidence type="ECO:0000256" key="1">
    <source>
        <dbReference type="ARBA" id="ARBA00006062"/>
    </source>
</evidence>
<feature type="region of interest" description="Disordered" evidence="2">
    <location>
        <begin position="28"/>
        <end position="206"/>
    </location>
</feature>
<dbReference type="OMA" id="PWNKPVE"/>
<feature type="compositionally biased region" description="Acidic residues" evidence="2">
    <location>
        <begin position="78"/>
        <end position="87"/>
    </location>
</feature>
<dbReference type="STRING" id="6669.E9H220"/>
<evidence type="ECO:0000256" key="2">
    <source>
        <dbReference type="SAM" id="MobiDB-lite"/>
    </source>
</evidence>
<proteinExistence type="inferred from homology"/>
<reference evidence="3 4" key="1">
    <citation type="journal article" date="2011" name="Science">
        <title>The ecoresponsive genome of Daphnia pulex.</title>
        <authorList>
            <person name="Colbourne J.K."/>
            <person name="Pfrender M.E."/>
            <person name="Gilbert D."/>
            <person name="Thomas W.K."/>
            <person name="Tucker A."/>
            <person name="Oakley T.H."/>
            <person name="Tokishita S."/>
            <person name="Aerts A."/>
            <person name="Arnold G.J."/>
            <person name="Basu M.K."/>
            <person name="Bauer D.J."/>
            <person name="Caceres C.E."/>
            <person name="Carmel L."/>
            <person name="Casola C."/>
            <person name="Choi J.H."/>
            <person name="Detter J.C."/>
            <person name="Dong Q."/>
            <person name="Dusheyko S."/>
            <person name="Eads B.D."/>
            <person name="Frohlich T."/>
            <person name="Geiler-Samerotte K.A."/>
            <person name="Gerlach D."/>
            <person name="Hatcher P."/>
            <person name="Jogdeo S."/>
            <person name="Krijgsveld J."/>
            <person name="Kriventseva E.V."/>
            <person name="Kultz D."/>
            <person name="Laforsch C."/>
            <person name="Lindquist E."/>
            <person name="Lopez J."/>
            <person name="Manak J.R."/>
            <person name="Muller J."/>
            <person name="Pangilinan J."/>
            <person name="Patwardhan R.P."/>
            <person name="Pitluck S."/>
            <person name="Pritham E.J."/>
            <person name="Rechtsteiner A."/>
            <person name="Rho M."/>
            <person name="Rogozin I.B."/>
            <person name="Sakarya O."/>
            <person name="Salamov A."/>
            <person name="Schaack S."/>
            <person name="Shapiro H."/>
            <person name="Shiga Y."/>
            <person name="Skalitzky C."/>
            <person name="Smith Z."/>
            <person name="Souvorov A."/>
            <person name="Sung W."/>
            <person name="Tang Z."/>
            <person name="Tsuchiya D."/>
            <person name="Tu H."/>
            <person name="Vos H."/>
            <person name="Wang M."/>
            <person name="Wolf Y.I."/>
            <person name="Yamagata H."/>
            <person name="Yamada T."/>
            <person name="Ye Y."/>
            <person name="Shaw J.R."/>
            <person name="Andrews J."/>
            <person name="Crease T.J."/>
            <person name="Tang H."/>
            <person name="Lucas S.M."/>
            <person name="Robertson H.M."/>
            <person name="Bork P."/>
            <person name="Koonin E.V."/>
            <person name="Zdobnov E.M."/>
            <person name="Grigoriev I.V."/>
            <person name="Lynch M."/>
            <person name="Boore J.L."/>
        </authorList>
    </citation>
    <scope>NUCLEOTIDE SEQUENCE [LARGE SCALE GENOMIC DNA]</scope>
</reference>
<feature type="region of interest" description="Disordered" evidence="2">
    <location>
        <begin position="230"/>
        <end position="271"/>
    </location>
</feature>
<dbReference type="PANTHER" id="PTHR16284">
    <property type="entry name" value="PROTEIN CDV3 HOMOLOG"/>
    <property type="match status" value="1"/>
</dbReference>
<dbReference type="InParanoid" id="E9H220"/>
<feature type="compositionally biased region" description="Basic and acidic residues" evidence="2">
    <location>
        <begin position="48"/>
        <end position="58"/>
    </location>
</feature>
<feature type="compositionally biased region" description="Acidic residues" evidence="2">
    <location>
        <begin position="107"/>
        <end position="125"/>
    </location>
</feature>
<dbReference type="PANTHER" id="PTHR16284:SF13">
    <property type="entry name" value="PROTEIN CDV3 HOMOLOG"/>
    <property type="match status" value="1"/>
</dbReference>
<dbReference type="GO" id="GO:0005737">
    <property type="term" value="C:cytoplasm"/>
    <property type="evidence" value="ECO:0000318"/>
    <property type="project" value="GO_Central"/>
</dbReference>
<keyword evidence="4" id="KW-1185">Reference proteome</keyword>
<organism evidence="3 4">
    <name type="scientific">Daphnia pulex</name>
    <name type="common">Water flea</name>
    <dbReference type="NCBI Taxonomy" id="6669"/>
    <lineage>
        <taxon>Eukaryota</taxon>
        <taxon>Metazoa</taxon>
        <taxon>Ecdysozoa</taxon>
        <taxon>Arthropoda</taxon>
        <taxon>Crustacea</taxon>
        <taxon>Branchiopoda</taxon>
        <taxon>Diplostraca</taxon>
        <taxon>Cladocera</taxon>
        <taxon>Anomopoda</taxon>
        <taxon>Daphniidae</taxon>
        <taxon>Daphnia</taxon>
    </lineage>
</organism>
<dbReference type="OrthoDB" id="6288097at2759"/>
<dbReference type="Proteomes" id="UP000000305">
    <property type="component" value="Unassembled WGS sequence"/>
</dbReference>
<dbReference type="AlphaFoldDB" id="E9H220"/>
<name>E9H220_DAPPU</name>
<feature type="compositionally biased region" description="Basic and acidic residues" evidence="2">
    <location>
        <begin position="230"/>
        <end position="239"/>
    </location>
</feature>
<gene>
    <name evidence="3" type="ORF">DAPPUDRAFT_307414</name>
</gene>
<sequence length="271" mass="29653">MADLDDFFAKKDKKKSKVKKFTASDLMTSSKFGEDVAAPPTGVPKKQPAAERPKKEEVTVQETVDSEGVSVKSKPTVEVEEEEWGEFEQEKERDYSGLKIQKLQIQDSEDDYGDESGETELNEEGEIIKKEPAGPWNKINAQPTPTAVKVKEAAVEIPTPNTSGGVYIPPTRRLQSAGGSSSSSSAASKSRTGKKEKGAPDLSNQDYFPTLSAAVAIEQNNYKLKKFEQTERGFTEAKPSRSHSNRNAVVPGHEGPHLHLGNKFNALSNDE</sequence>
<dbReference type="KEGG" id="dpx:DAPPUDRAFT_307414"/>
<dbReference type="InterPro" id="IPR026806">
    <property type="entry name" value="CDV3"/>
</dbReference>
<evidence type="ECO:0000313" key="4">
    <source>
        <dbReference type="Proteomes" id="UP000000305"/>
    </source>
</evidence>
<dbReference type="EMBL" id="GL732585">
    <property type="protein sequence ID" value="EFX74211.1"/>
    <property type="molecule type" value="Genomic_DNA"/>
</dbReference>
<feature type="compositionally biased region" description="Low complexity" evidence="2">
    <location>
        <begin position="176"/>
        <end position="190"/>
    </location>
</feature>
<comment type="similarity">
    <text evidence="1">Belongs to the CDV3 family.</text>
</comment>
<dbReference type="eggNOG" id="ENOG502S35X">
    <property type="taxonomic scope" value="Eukaryota"/>
</dbReference>
<accession>E9H220</accession>
<evidence type="ECO:0000313" key="3">
    <source>
        <dbReference type="EMBL" id="EFX74211.1"/>
    </source>
</evidence>
<protein>
    <recommendedName>
        <fullName evidence="5">Protein CDV3 homolog</fullName>
    </recommendedName>
</protein>